<keyword evidence="1" id="KW-0472">Membrane</keyword>
<dbReference type="Proteomes" id="UP000236893">
    <property type="component" value="Unassembled WGS sequence"/>
</dbReference>
<dbReference type="AlphaFoldDB" id="A0A2S4ZWG3"/>
<keyword evidence="1" id="KW-1133">Transmembrane helix</keyword>
<proteinExistence type="predicted"/>
<feature type="transmembrane region" description="Helical" evidence="1">
    <location>
        <begin position="226"/>
        <end position="246"/>
    </location>
</feature>
<reference evidence="2 3" key="1">
    <citation type="submission" date="2018-01" db="EMBL/GenBank/DDBJ databases">
        <authorList>
            <person name="Gaut B.S."/>
            <person name="Morton B.R."/>
            <person name="Clegg M.T."/>
            <person name="Duvall M.R."/>
        </authorList>
    </citation>
    <scope>NUCLEOTIDE SEQUENCE [LARGE SCALE GENOMIC DNA]</scope>
    <source>
        <strain evidence="2 3">HR-AV</strain>
    </source>
</reference>
<accession>A0A2S4ZWG3</accession>
<evidence type="ECO:0000256" key="1">
    <source>
        <dbReference type="SAM" id="Phobius"/>
    </source>
</evidence>
<keyword evidence="3" id="KW-1185">Reference proteome</keyword>
<comment type="caution">
    <text evidence="2">The sequence shown here is derived from an EMBL/GenBank/DDBJ whole genome shotgun (WGS) entry which is preliminary data.</text>
</comment>
<feature type="transmembrane region" description="Helical" evidence="1">
    <location>
        <begin position="78"/>
        <end position="102"/>
    </location>
</feature>
<evidence type="ECO:0000313" key="3">
    <source>
        <dbReference type="Proteomes" id="UP000236893"/>
    </source>
</evidence>
<organism evidence="2 3">
    <name type="scientific">Solitalea longa</name>
    <dbReference type="NCBI Taxonomy" id="2079460"/>
    <lineage>
        <taxon>Bacteria</taxon>
        <taxon>Pseudomonadati</taxon>
        <taxon>Bacteroidota</taxon>
        <taxon>Sphingobacteriia</taxon>
        <taxon>Sphingobacteriales</taxon>
        <taxon>Sphingobacteriaceae</taxon>
        <taxon>Solitalea</taxon>
    </lineage>
</organism>
<evidence type="ECO:0000313" key="2">
    <source>
        <dbReference type="EMBL" id="POY34708.1"/>
    </source>
</evidence>
<protein>
    <submittedName>
        <fullName evidence="2">Uncharacterized protein</fullName>
    </submittedName>
</protein>
<sequence>MLFFFTPLNYHHTIIYRSFFFQGDSIIPMEMVKINSLQLFIQTLIFLLIMGLLFFVFNKVPGLNIKESEKKKLLKREIKYFLILLVFLLCYFLFQLCSNFYYNNQFESIQAYARSLGRENKRINDSINELRTIEFNKRINEEPSKELIAFMKKRSRARKEKLSRESENEYKAPQSFSFSFEGDEPVKYKPNKAELTISKNEAIIKSKIQDANIIHAKKKFISDFKYVLLMYLSILVFPVRYLYYCFKSFYQYLYN</sequence>
<name>A0A2S4ZWG3_9SPHI</name>
<dbReference type="EMBL" id="PQVF01000020">
    <property type="protein sequence ID" value="POY34708.1"/>
    <property type="molecule type" value="Genomic_DNA"/>
</dbReference>
<feature type="transmembrane region" description="Helical" evidence="1">
    <location>
        <begin position="39"/>
        <end position="57"/>
    </location>
</feature>
<keyword evidence="1" id="KW-0812">Transmembrane</keyword>
<gene>
    <name evidence="2" type="ORF">C3K47_18925</name>
</gene>